<dbReference type="InterPro" id="IPR012336">
    <property type="entry name" value="Thioredoxin-like_fold"/>
</dbReference>
<comment type="caution">
    <text evidence="3">The sequence shown here is derived from an EMBL/GenBank/DDBJ whole genome shotgun (WGS) entry which is preliminary data.</text>
</comment>
<keyword evidence="1" id="KW-0812">Transmembrane</keyword>
<evidence type="ECO:0000256" key="1">
    <source>
        <dbReference type="SAM" id="Phobius"/>
    </source>
</evidence>
<feature type="domain" description="Thioredoxin-like fold" evidence="2">
    <location>
        <begin position="69"/>
        <end position="216"/>
    </location>
</feature>
<dbReference type="SUPFAM" id="SSF52833">
    <property type="entry name" value="Thioredoxin-like"/>
    <property type="match status" value="1"/>
</dbReference>
<keyword evidence="4" id="KW-1185">Reference proteome</keyword>
<accession>H0E898</accession>
<dbReference type="InterPro" id="IPR036249">
    <property type="entry name" value="Thioredoxin-like_sf"/>
</dbReference>
<dbReference type="RefSeq" id="WP_007576744.1">
    <property type="nucleotide sequence ID" value="NZ_AGUD01000241.1"/>
</dbReference>
<dbReference type="Proteomes" id="UP000005143">
    <property type="component" value="Unassembled WGS sequence"/>
</dbReference>
<proteinExistence type="predicted"/>
<dbReference type="AlphaFoldDB" id="H0E898"/>
<keyword evidence="1" id="KW-0472">Membrane</keyword>
<reference evidence="3 4" key="1">
    <citation type="journal article" date="2013" name="Biodegradation">
        <title>Quantitative proteomic analysis of ibuprofen-degrading Patulibacter sp. strain I11.</title>
        <authorList>
            <person name="Almeida B."/>
            <person name="Kjeldal H."/>
            <person name="Lolas I."/>
            <person name="Knudsen A.D."/>
            <person name="Carvalho G."/>
            <person name="Nielsen K.L."/>
            <person name="Barreto Crespo M.T."/>
            <person name="Stensballe A."/>
            <person name="Nielsen J.L."/>
        </authorList>
    </citation>
    <scope>NUCLEOTIDE SEQUENCE [LARGE SCALE GENOMIC DNA]</scope>
    <source>
        <strain evidence="3 4">I11</strain>
    </source>
</reference>
<organism evidence="3 4">
    <name type="scientific">Patulibacter medicamentivorans</name>
    <dbReference type="NCBI Taxonomy" id="1097667"/>
    <lineage>
        <taxon>Bacteria</taxon>
        <taxon>Bacillati</taxon>
        <taxon>Actinomycetota</taxon>
        <taxon>Thermoleophilia</taxon>
        <taxon>Solirubrobacterales</taxon>
        <taxon>Patulibacteraceae</taxon>
        <taxon>Patulibacter</taxon>
    </lineage>
</organism>
<dbReference type="Gene3D" id="3.40.30.10">
    <property type="entry name" value="Glutaredoxin"/>
    <property type="match status" value="1"/>
</dbReference>
<name>H0E898_9ACTN</name>
<dbReference type="EMBL" id="AGUD01000241">
    <property type="protein sequence ID" value="EHN10099.1"/>
    <property type="molecule type" value="Genomic_DNA"/>
</dbReference>
<protein>
    <submittedName>
        <fullName evidence="3">DSBA oxidoreductase</fullName>
    </submittedName>
</protein>
<sequence length="248" mass="26411">MSIDDAELDQLRSRRWQLFGVAALALVVIAGLAIAFGGFGGGGDKGTRSPNGIRGAKETGQLLRGIPQQGIVLGRPTAPATITIFADLHCPICRGHFTGDELRELVDKAVRPGKANVELRLVDLLGANSGLGRVAVDRLAASGSAWNLALMLYFNQGAEGGSWIDDRLLQRIAAVTPSLEATPLSLREDAASRRVVAETDALRQRLGVDGTPTYFVRRRGSADYREIGNTFLGGPTGRILDAVDELQP</sequence>
<evidence type="ECO:0000259" key="2">
    <source>
        <dbReference type="Pfam" id="PF13462"/>
    </source>
</evidence>
<feature type="transmembrane region" description="Helical" evidence="1">
    <location>
        <begin position="16"/>
        <end position="39"/>
    </location>
</feature>
<dbReference type="OrthoDB" id="117402at2"/>
<gene>
    <name evidence="3" type="ORF">PAI11_30590</name>
</gene>
<dbReference type="Pfam" id="PF13462">
    <property type="entry name" value="Thioredoxin_4"/>
    <property type="match status" value="1"/>
</dbReference>
<keyword evidence="1" id="KW-1133">Transmembrane helix</keyword>
<evidence type="ECO:0000313" key="3">
    <source>
        <dbReference type="EMBL" id="EHN10099.1"/>
    </source>
</evidence>
<evidence type="ECO:0000313" key="4">
    <source>
        <dbReference type="Proteomes" id="UP000005143"/>
    </source>
</evidence>